<reference evidence="1" key="3">
    <citation type="submission" date="2017-01" db="EMBL/GenBank/DDBJ databases">
        <authorList>
            <person name="Mah S.A."/>
            <person name="Swanson W.J."/>
            <person name="Moy G.W."/>
            <person name="Vacquier V.D."/>
        </authorList>
    </citation>
    <scope>NUCLEOTIDE SEQUENCE</scope>
    <source>
        <strain evidence="1">AJ5</strain>
    </source>
</reference>
<evidence type="ECO:0000313" key="2">
    <source>
        <dbReference type="EMBL" id="EMA35062.1"/>
    </source>
</evidence>
<proteinExistence type="predicted"/>
<gene>
    <name evidence="2" type="ORF">C445_06185</name>
    <name evidence="1" type="ORF">CHINAEXTREME_02950</name>
</gene>
<organism evidence="2 3">
    <name type="scientific">Natronobacterium lacisalsi AJ5</name>
    <dbReference type="NCBI Taxonomy" id="358396"/>
    <lineage>
        <taxon>Archaea</taxon>
        <taxon>Methanobacteriati</taxon>
        <taxon>Methanobacteriota</taxon>
        <taxon>Stenosarchaea group</taxon>
        <taxon>Halobacteria</taxon>
        <taxon>Halobacteriales</taxon>
        <taxon>Natrialbaceae</taxon>
        <taxon>Natronobacterium</taxon>
    </lineage>
</organism>
<evidence type="ECO:0000313" key="4">
    <source>
        <dbReference type="Proteomes" id="UP000186547"/>
    </source>
</evidence>
<reference evidence="2 3" key="2">
    <citation type="journal article" date="2014" name="PLoS Genet.">
        <title>Phylogenetically driven sequencing of extremely halophilic archaea reveals strategies for static and dynamic osmo-response.</title>
        <authorList>
            <person name="Becker E.A."/>
            <person name="Seitzer P.M."/>
            <person name="Tritt A."/>
            <person name="Larsen D."/>
            <person name="Krusor M."/>
            <person name="Yao A.I."/>
            <person name="Wu D."/>
            <person name="Madern D."/>
            <person name="Eisen J.A."/>
            <person name="Darling A.E."/>
            <person name="Facciotti M.T."/>
        </authorList>
    </citation>
    <scope>NUCLEOTIDE SEQUENCE [LARGE SCALE GENOMIC DNA]</scope>
    <source>
        <strain evidence="2 3">AJ5</strain>
    </source>
</reference>
<accession>M0LND6</accession>
<dbReference type="Proteomes" id="UP000186547">
    <property type="component" value="Chromosome"/>
</dbReference>
<dbReference type="GeneID" id="30920048"/>
<evidence type="ECO:0000313" key="3">
    <source>
        <dbReference type="Proteomes" id="UP000011555"/>
    </source>
</evidence>
<dbReference type="PROSITE" id="PS51318">
    <property type="entry name" value="TAT"/>
    <property type="match status" value="1"/>
</dbReference>
<protein>
    <submittedName>
        <fullName evidence="2">Calcium-binding outer membrane-like protein</fullName>
    </submittedName>
    <submittedName>
        <fullName evidence="1">Calcium-binding protein</fullName>
    </submittedName>
</protein>
<dbReference type="EMBL" id="AOLZ01000029">
    <property type="protein sequence ID" value="EMA35062.1"/>
    <property type="molecule type" value="Genomic_DNA"/>
</dbReference>
<keyword evidence="3" id="KW-1185">Reference proteome</keyword>
<dbReference type="Proteomes" id="UP000011555">
    <property type="component" value="Unassembled WGS sequence"/>
</dbReference>
<dbReference type="AlphaFoldDB" id="M0LND6"/>
<sequence length="143" mass="15196">MSKTDQNPATDSQRSRLKDGALAATALAVGTGAATSTAAAQDDEDVVITAEDYYPDVDFDVVAQYESGVRDDILEAFEDEFDDSDDWEVYAIEIDVGGSASELGHLLADEEETDVSEGDSGTFDTSASFRNSELGLLEVDPGL</sequence>
<evidence type="ECO:0000313" key="1">
    <source>
        <dbReference type="EMBL" id="APW96790.1"/>
    </source>
</evidence>
<dbReference type="RefSeq" id="WP_007140974.1">
    <property type="nucleotide sequence ID" value="NZ_AOLZ01000029.1"/>
</dbReference>
<dbReference type="InterPro" id="IPR006311">
    <property type="entry name" value="TAT_signal"/>
</dbReference>
<name>M0LND6_NATLA</name>
<dbReference type="EMBL" id="CP019285">
    <property type="protein sequence ID" value="APW96790.1"/>
    <property type="molecule type" value="Genomic_DNA"/>
</dbReference>
<reference evidence="1 4" key="1">
    <citation type="journal article" date="2011" name="J. Bacteriol.">
        <title>Genome sequence of Halobiforma lacisalsi AJ5, an extremely halophilic archaeon which harbors a bop gene.</title>
        <authorList>
            <person name="Jiang X."/>
            <person name="Wang S."/>
            <person name="Cheng H."/>
            <person name="Huo Y."/>
            <person name="Zhang X."/>
            <person name="Zhu X."/>
            <person name="Han X."/>
            <person name="Ni P."/>
            <person name="Wu M."/>
        </authorList>
    </citation>
    <scope>NUCLEOTIDE SEQUENCE [LARGE SCALE GENOMIC DNA]</scope>
    <source>
        <strain evidence="1 4">AJ5</strain>
    </source>
</reference>
<dbReference type="eggNOG" id="arCOG11427">
    <property type="taxonomic scope" value="Archaea"/>
</dbReference>
<dbReference type="KEGG" id="hlc:CHINAEXTREME02950"/>